<sequence length="555" mass="62572">MTACPSALPSEFQDCSVMADYIHLRDLNAPALKKFDERALKIFQLEGGNTWIDAVSSSQDGCSKSVADNTPEMKNGWLCNHTHTIQHRDDLIMLRNHPQVAFFIRFTRNSNSRLSPSRDLFDGLMETFSINPRFQEFVMSFGLKFQEHDFAPPSLRFRNLLSASTQDHSKQGFECAYGLRYVADNGNLDGKERWSVRQFAVYQRVDPAINQSIWIFVGISKTSGPEQHVLDFLSRSSGITTRTHPFCLHLALIAASLSEWRWYIDDLTERVQSQSDRITLADVAKDKIDGRPDFNINFSDRQRLKNLEDSILNLQIMLGSTISTASSLIRHLSSLCEQPLDSTESILLNGFVETRDETNLFLTKAKILHQRVRGASSLLSGLLDYENAYSLRILAEESRQDNIAMRALTEKATKDSGAIKIITIITVFFLPATVVSSFFSTQFVSISTHDLVISSKWWIYFAVTGPLTILTLLVWYVTSSSRFHNAALYRLRKSGLIRNLIIKTPRKDPEQAEGISYPSTHSFGSSNFESQIQPSEAAHAELLGTPYSRKGVSNG</sequence>
<dbReference type="Gene3D" id="1.20.58.340">
    <property type="entry name" value="Magnesium transport protein CorA, transmembrane region"/>
    <property type="match status" value="1"/>
</dbReference>
<evidence type="ECO:0000256" key="2">
    <source>
        <dbReference type="SAM" id="Phobius"/>
    </source>
</evidence>
<dbReference type="InterPro" id="IPR058257">
    <property type="entry name" value="CorA-like_dom"/>
</dbReference>
<dbReference type="AlphaFoldDB" id="A0A8E2E716"/>
<reference evidence="4 5" key="1">
    <citation type="journal article" date="2016" name="Nat. Commun.">
        <title>Ectomycorrhizal ecology is imprinted in the genome of the dominant symbiotic fungus Cenococcum geophilum.</title>
        <authorList>
            <consortium name="DOE Joint Genome Institute"/>
            <person name="Peter M."/>
            <person name="Kohler A."/>
            <person name="Ohm R.A."/>
            <person name="Kuo A."/>
            <person name="Krutzmann J."/>
            <person name="Morin E."/>
            <person name="Arend M."/>
            <person name="Barry K.W."/>
            <person name="Binder M."/>
            <person name="Choi C."/>
            <person name="Clum A."/>
            <person name="Copeland A."/>
            <person name="Grisel N."/>
            <person name="Haridas S."/>
            <person name="Kipfer T."/>
            <person name="LaButti K."/>
            <person name="Lindquist E."/>
            <person name="Lipzen A."/>
            <person name="Maire R."/>
            <person name="Meier B."/>
            <person name="Mihaltcheva S."/>
            <person name="Molinier V."/>
            <person name="Murat C."/>
            <person name="Poggeler S."/>
            <person name="Quandt C.A."/>
            <person name="Sperisen C."/>
            <person name="Tritt A."/>
            <person name="Tisserant E."/>
            <person name="Crous P.W."/>
            <person name="Henrissat B."/>
            <person name="Nehls U."/>
            <person name="Egli S."/>
            <person name="Spatafora J.W."/>
            <person name="Grigoriev I.V."/>
            <person name="Martin F.M."/>
        </authorList>
    </citation>
    <scope>NUCLEOTIDE SEQUENCE [LARGE SCALE GENOMIC DNA]</scope>
    <source>
        <strain evidence="4 5">CBS 459.81</strain>
    </source>
</reference>
<feature type="domain" description="CorA-like transporter" evidence="3">
    <location>
        <begin position="55"/>
        <end position="277"/>
    </location>
</feature>
<feature type="region of interest" description="Disordered" evidence="1">
    <location>
        <begin position="509"/>
        <end position="528"/>
    </location>
</feature>
<dbReference type="Pfam" id="PF26616">
    <property type="entry name" value="CorA-like"/>
    <property type="match status" value="1"/>
</dbReference>
<keyword evidence="5" id="KW-1185">Reference proteome</keyword>
<evidence type="ECO:0000256" key="1">
    <source>
        <dbReference type="SAM" id="MobiDB-lite"/>
    </source>
</evidence>
<feature type="transmembrane region" description="Helical" evidence="2">
    <location>
        <begin position="457"/>
        <end position="477"/>
    </location>
</feature>
<name>A0A8E2E716_9PEZI</name>
<organism evidence="4 5">
    <name type="scientific">Lepidopterella palustris CBS 459.81</name>
    <dbReference type="NCBI Taxonomy" id="1314670"/>
    <lineage>
        <taxon>Eukaryota</taxon>
        <taxon>Fungi</taxon>
        <taxon>Dikarya</taxon>
        <taxon>Ascomycota</taxon>
        <taxon>Pezizomycotina</taxon>
        <taxon>Dothideomycetes</taxon>
        <taxon>Pleosporomycetidae</taxon>
        <taxon>Mytilinidiales</taxon>
        <taxon>Argynnaceae</taxon>
        <taxon>Lepidopterella</taxon>
    </lineage>
</organism>
<gene>
    <name evidence="4" type="ORF">K432DRAFT_89834</name>
</gene>
<dbReference type="OrthoDB" id="5396681at2759"/>
<dbReference type="EMBL" id="KV745053">
    <property type="protein sequence ID" value="OCK78537.1"/>
    <property type="molecule type" value="Genomic_DNA"/>
</dbReference>
<dbReference type="Proteomes" id="UP000250266">
    <property type="component" value="Unassembled WGS sequence"/>
</dbReference>
<evidence type="ECO:0000313" key="4">
    <source>
        <dbReference type="EMBL" id="OCK78537.1"/>
    </source>
</evidence>
<evidence type="ECO:0000313" key="5">
    <source>
        <dbReference type="Proteomes" id="UP000250266"/>
    </source>
</evidence>
<keyword evidence="2" id="KW-0472">Membrane</keyword>
<feature type="compositionally biased region" description="Polar residues" evidence="1">
    <location>
        <begin position="517"/>
        <end position="528"/>
    </location>
</feature>
<protein>
    <recommendedName>
        <fullName evidence="3">CorA-like transporter domain-containing protein</fullName>
    </recommendedName>
</protein>
<proteinExistence type="predicted"/>
<accession>A0A8E2E716</accession>
<keyword evidence="2" id="KW-0812">Transmembrane</keyword>
<evidence type="ECO:0000259" key="3">
    <source>
        <dbReference type="Pfam" id="PF26616"/>
    </source>
</evidence>
<feature type="transmembrane region" description="Helical" evidence="2">
    <location>
        <begin position="421"/>
        <end position="445"/>
    </location>
</feature>
<keyword evidence="2" id="KW-1133">Transmembrane helix</keyword>